<dbReference type="Pfam" id="PF17763">
    <property type="entry name" value="Asparaginase_C"/>
    <property type="match status" value="1"/>
</dbReference>
<dbReference type="PIRSF" id="PIRSF001220">
    <property type="entry name" value="L-ASNase_gatD"/>
    <property type="match status" value="1"/>
</dbReference>
<accession>A0A6J6BED8</accession>
<dbReference type="InterPro" id="IPR027473">
    <property type="entry name" value="L-asparaginase_C"/>
</dbReference>
<name>A0A6J6BED8_9ZZZZ</name>
<dbReference type="InterPro" id="IPR037152">
    <property type="entry name" value="L-asparaginase_N_sf"/>
</dbReference>
<evidence type="ECO:0000313" key="3">
    <source>
        <dbReference type="EMBL" id="CAB4537276.1"/>
    </source>
</evidence>
<dbReference type="PIRSF" id="PIRSF500176">
    <property type="entry name" value="L_ASNase"/>
    <property type="match status" value="1"/>
</dbReference>
<dbReference type="InterPro" id="IPR027475">
    <property type="entry name" value="Asparaginase/glutaminase_AS2"/>
</dbReference>
<dbReference type="InterPro" id="IPR006034">
    <property type="entry name" value="Asparaginase/glutaminase-like"/>
</dbReference>
<dbReference type="InterPro" id="IPR036152">
    <property type="entry name" value="Asp/glu_Ase-like_sf"/>
</dbReference>
<reference evidence="3" key="1">
    <citation type="submission" date="2020-05" db="EMBL/GenBank/DDBJ databases">
        <authorList>
            <person name="Chiriac C."/>
            <person name="Salcher M."/>
            <person name="Ghai R."/>
            <person name="Kavagutti S V."/>
        </authorList>
    </citation>
    <scope>NUCLEOTIDE SEQUENCE</scope>
</reference>
<dbReference type="SFLD" id="SFLDS00057">
    <property type="entry name" value="Glutaminase/Asparaginase"/>
    <property type="match status" value="1"/>
</dbReference>
<dbReference type="AlphaFoldDB" id="A0A6J6BED8"/>
<dbReference type="PANTHER" id="PTHR11707:SF28">
    <property type="entry name" value="60 KDA LYSOPHOSPHOLIPASE"/>
    <property type="match status" value="1"/>
</dbReference>
<dbReference type="InterPro" id="IPR040919">
    <property type="entry name" value="Asparaginase_C"/>
</dbReference>
<dbReference type="Gene3D" id="3.40.50.40">
    <property type="match status" value="1"/>
</dbReference>
<evidence type="ECO:0000259" key="2">
    <source>
        <dbReference type="Pfam" id="PF17763"/>
    </source>
</evidence>
<dbReference type="SUPFAM" id="SSF53774">
    <property type="entry name" value="Glutaminase/Asparaginase"/>
    <property type="match status" value="1"/>
</dbReference>
<dbReference type="EMBL" id="CAEZSR010000002">
    <property type="protein sequence ID" value="CAB4537276.1"/>
    <property type="molecule type" value="Genomic_DNA"/>
</dbReference>
<dbReference type="InterPro" id="IPR027474">
    <property type="entry name" value="L-asparaginase_N"/>
</dbReference>
<feature type="domain" description="Asparaginase/glutaminase C-terminal" evidence="2">
    <location>
        <begin position="206"/>
        <end position="305"/>
    </location>
</feature>
<feature type="domain" description="L-asparaginase N-terminal" evidence="1">
    <location>
        <begin position="3"/>
        <end position="191"/>
    </location>
</feature>
<evidence type="ECO:0000259" key="1">
    <source>
        <dbReference type="Pfam" id="PF00710"/>
    </source>
</evidence>
<protein>
    <submittedName>
        <fullName evidence="3">Unannotated protein</fullName>
    </submittedName>
</protein>
<dbReference type="PRINTS" id="PR00139">
    <property type="entry name" value="ASNGLNASE"/>
</dbReference>
<proteinExistence type="predicted"/>
<dbReference type="Gene3D" id="3.40.50.1170">
    <property type="entry name" value="L-asparaginase, N-terminal domain"/>
    <property type="match status" value="1"/>
</dbReference>
<dbReference type="SMART" id="SM00870">
    <property type="entry name" value="Asparaginase"/>
    <property type="match status" value="1"/>
</dbReference>
<sequence length="326" mass="33526">MTVRLIATGGTISSHHDGRGWTELAGSELVAELVDDLDRAGVDVEVVDVAAGPSSHLSVDDMSAIAGHVRDAVADGHGVVVTHGTDTIELTSFLADLLLPAAADRPPVVFTGSMRVHSHPQPDGPRNLLDALVVAGDRAARGRGVLVCVDGLLHAAARVVKCDAGSLDAFSSAPLGPVGTVQGGTVIVHDDAPLAGPHATDLAPDVPLLTVYPGIDPSEVARTLDGRRGAVLEVFGDLNVPRTLWAPIHEAWRAGTLVVLASRPFTGTTRSEGLDLLGAVGAGGLTAQKARLATMAALGGGAGRDDAIEFLHARRLVRPHDERSSA</sequence>
<gene>
    <name evidence="3" type="ORF">UFOPK1493_00062</name>
</gene>
<dbReference type="PANTHER" id="PTHR11707">
    <property type="entry name" value="L-ASPARAGINASE"/>
    <property type="match status" value="1"/>
</dbReference>
<organism evidence="3">
    <name type="scientific">freshwater metagenome</name>
    <dbReference type="NCBI Taxonomy" id="449393"/>
    <lineage>
        <taxon>unclassified sequences</taxon>
        <taxon>metagenomes</taxon>
        <taxon>ecological metagenomes</taxon>
    </lineage>
</organism>
<dbReference type="PROSITE" id="PS51732">
    <property type="entry name" value="ASN_GLN_ASE_3"/>
    <property type="match status" value="1"/>
</dbReference>
<dbReference type="Pfam" id="PF00710">
    <property type="entry name" value="Asparaginase"/>
    <property type="match status" value="1"/>
</dbReference>
<dbReference type="PROSITE" id="PS00917">
    <property type="entry name" value="ASN_GLN_ASE_2"/>
    <property type="match status" value="1"/>
</dbReference>